<accession>A0A7S2VPF0</accession>
<reference evidence="1" key="1">
    <citation type="submission" date="2021-01" db="EMBL/GenBank/DDBJ databases">
        <authorList>
            <person name="Corre E."/>
            <person name="Pelletier E."/>
            <person name="Niang G."/>
            <person name="Scheremetjew M."/>
            <person name="Finn R."/>
            <person name="Kale V."/>
            <person name="Holt S."/>
            <person name="Cochrane G."/>
            <person name="Meng A."/>
            <person name="Brown T."/>
            <person name="Cohen L."/>
        </authorList>
    </citation>
    <scope>NUCLEOTIDE SEQUENCE</scope>
    <source>
        <strain evidence="1">RCC3387</strain>
    </source>
</reference>
<name>A0A7S2VPF0_9DINO</name>
<gene>
    <name evidence="1" type="ORF">BRAN1462_LOCUS60555</name>
</gene>
<organism evidence="1">
    <name type="scientific">Zooxanthella nutricula</name>
    <dbReference type="NCBI Taxonomy" id="1333877"/>
    <lineage>
        <taxon>Eukaryota</taxon>
        <taxon>Sar</taxon>
        <taxon>Alveolata</taxon>
        <taxon>Dinophyceae</taxon>
        <taxon>Peridiniales</taxon>
        <taxon>Peridiniales incertae sedis</taxon>
        <taxon>Zooxanthella</taxon>
    </lineage>
</organism>
<dbReference type="AlphaFoldDB" id="A0A7S2VPF0"/>
<evidence type="ECO:0000313" key="1">
    <source>
        <dbReference type="EMBL" id="CAD9642733.1"/>
    </source>
</evidence>
<sequence length="150" mass="15708">MDLPRPVHWPVWAASFLLMGGQDYFRGGMSFEEHLADAKARVPAKNSTTAILYVNEMPHMPQTALLSAVLPGMLRALAAWRSAAGGAAGAPAPREELEVVLAAVAKAGCWSGRLVYTTGGGAWAERTFGGCGPRSTSKRLRMAVGALGGA</sequence>
<protein>
    <submittedName>
        <fullName evidence="1">Uncharacterized protein</fullName>
    </submittedName>
</protein>
<dbReference type="EMBL" id="HBGW01095444">
    <property type="protein sequence ID" value="CAD9642733.1"/>
    <property type="molecule type" value="Transcribed_RNA"/>
</dbReference>
<proteinExistence type="predicted"/>